<dbReference type="PRINTS" id="PR00038">
    <property type="entry name" value="HTHLUXR"/>
</dbReference>
<evidence type="ECO:0000256" key="1">
    <source>
        <dbReference type="SAM" id="MobiDB-lite"/>
    </source>
</evidence>
<proteinExistence type="predicted"/>
<evidence type="ECO:0000313" key="4">
    <source>
        <dbReference type="Proteomes" id="UP000309128"/>
    </source>
</evidence>
<dbReference type="SUPFAM" id="SSF46894">
    <property type="entry name" value="C-terminal effector domain of the bipartite response regulators"/>
    <property type="match status" value="1"/>
</dbReference>
<dbReference type="GO" id="GO:0016887">
    <property type="term" value="F:ATP hydrolysis activity"/>
    <property type="evidence" value="ECO:0007669"/>
    <property type="project" value="InterPro"/>
</dbReference>
<dbReference type="InterPro" id="IPR000792">
    <property type="entry name" value="Tscrpt_reg_LuxR_C"/>
</dbReference>
<dbReference type="Pfam" id="PF00196">
    <property type="entry name" value="GerE"/>
    <property type="match status" value="1"/>
</dbReference>
<dbReference type="Pfam" id="PF25872">
    <property type="entry name" value="HTH_77"/>
    <property type="match status" value="1"/>
</dbReference>
<dbReference type="Proteomes" id="UP000309128">
    <property type="component" value="Unassembled WGS sequence"/>
</dbReference>
<keyword evidence="4" id="KW-1185">Reference proteome</keyword>
<dbReference type="InterPro" id="IPR036388">
    <property type="entry name" value="WH-like_DNA-bd_sf"/>
</dbReference>
<feature type="compositionally biased region" description="Polar residues" evidence="1">
    <location>
        <begin position="1"/>
        <end position="15"/>
    </location>
</feature>
<gene>
    <name evidence="3" type="ORF">ETD86_52070</name>
</gene>
<name>A0A5S4EVB0_9ACTN</name>
<dbReference type="Pfam" id="PF13401">
    <property type="entry name" value="AAA_22"/>
    <property type="match status" value="1"/>
</dbReference>
<dbReference type="InterPro" id="IPR016032">
    <property type="entry name" value="Sig_transdc_resp-reg_C-effctor"/>
</dbReference>
<sequence length="788" mass="86148">MTTVTTSASRGQHNSGGLPAEVTSFVGRRQEVAEVRQLLSVSRAVTLTGAGGVGKTRLALRVAHEVRRAFRDGVWLVELAALENPGMLARAVAETLEIRDHSTDPPLQVLADHLRDKQTLVILDNCEHLVDECAVLADTLLRAAPELRIMATSRHVLGIASEHAVPVTPLPLPDGDGAPLETLTQTDAVQLFTERARAVLPSFAVTDDNRDVVTGIIRRLDGLPLGIELAAVRLRALSAEQLLERLDDRFRLLTGGSRAVLPRHQTLRALIDWSHALCSEEERLLWHRASVFAGSLDLEGAETVCSGTGIDREDVLDLVIGLVDKSVLIREDHPGGVRYRMLDTLRQYGRERLCERGEEARLRRRHRAYYRDLAGRARAEVFGPEQVAWFNRLQLEHANLRSALDGWLATPADAAIGLSVATDLLYHWITSYYLGEGRAWLERGLAAVTSPDDVRGRALWAGGWLAVIQADLPAARAMLEECHRIGERLGDESLLGYAELFTGMVAMFQERPRDAIVSYEHALERHRGTGDPVGLALSLIRLSLARSFVGESDAAIDAAEQALKVCDAHGDGWHKAYTMMALGVEVWRQGDLPRATELERQSLAFNRSLGDLLGVGITIEVLAWIAATQGLHERAGRLLGVLETVWSLVGAPLSGYGHLAGYHEECQARVREALGEAAFAAAVRRGARLPYEEAVAYALQEDKPGGPDPKEAPEARGEQAALTRREREIAQLVAQGMTNKEIAASLVIAQRTAEGHIEHILTKLGFNSRSQIAVWVGEQARADGDALS</sequence>
<dbReference type="InterPro" id="IPR011990">
    <property type="entry name" value="TPR-like_helical_dom_sf"/>
</dbReference>
<feature type="region of interest" description="Disordered" evidence="1">
    <location>
        <begin position="701"/>
        <end position="720"/>
    </location>
</feature>
<dbReference type="PANTHER" id="PTHR47691">
    <property type="entry name" value="REGULATOR-RELATED"/>
    <property type="match status" value="1"/>
</dbReference>
<organism evidence="3 4">
    <name type="scientific">Nonomuraea turkmeniaca</name>
    <dbReference type="NCBI Taxonomy" id="103838"/>
    <lineage>
        <taxon>Bacteria</taxon>
        <taxon>Bacillati</taxon>
        <taxon>Actinomycetota</taxon>
        <taxon>Actinomycetes</taxon>
        <taxon>Streptosporangiales</taxon>
        <taxon>Streptosporangiaceae</taxon>
        <taxon>Nonomuraea</taxon>
    </lineage>
</organism>
<feature type="region of interest" description="Disordered" evidence="1">
    <location>
        <begin position="1"/>
        <end position="20"/>
    </location>
</feature>
<dbReference type="SUPFAM" id="SSF48452">
    <property type="entry name" value="TPR-like"/>
    <property type="match status" value="1"/>
</dbReference>
<dbReference type="SMART" id="SM00421">
    <property type="entry name" value="HTH_LUXR"/>
    <property type="match status" value="1"/>
</dbReference>
<evidence type="ECO:0000259" key="2">
    <source>
        <dbReference type="PROSITE" id="PS50043"/>
    </source>
</evidence>
<dbReference type="AlphaFoldDB" id="A0A5S4EVB0"/>
<dbReference type="Gene3D" id="1.10.10.10">
    <property type="entry name" value="Winged helix-like DNA-binding domain superfamily/Winged helix DNA-binding domain"/>
    <property type="match status" value="1"/>
</dbReference>
<dbReference type="OrthoDB" id="3194665at2"/>
<comment type="caution">
    <text evidence="3">The sequence shown here is derived from an EMBL/GenBank/DDBJ whole genome shotgun (WGS) entry which is preliminary data.</text>
</comment>
<dbReference type="RefSeq" id="WP_138674011.1">
    <property type="nucleotide sequence ID" value="NZ_VCKY01000392.1"/>
</dbReference>
<dbReference type="CDD" id="cd06170">
    <property type="entry name" value="LuxR_C_like"/>
    <property type="match status" value="1"/>
</dbReference>
<protein>
    <submittedName>
        <fullName evidence="3">LuxR family transcriptional regulator</fullName>
    </submittedName>
</protein>
<dbReference type="EMBL" id="VCKY01000392">
    <property type="protein sequence ID" value="TMR07039.1"/>
    <property type="molecule type" value="Genomic_DNA"/>
</dbReference>
<accession>A0A5S4EVB0</accession>
<reference evidence="3 4" key="1">
    <citation type="submission" date="2019-05" db="EMBL/GenBank/DDBJ databases">
        <title>Draft genome sequence of Nonomuraea turkmeniaca DSM 43926.</title>
        <authorList>
            <person name="Saricaoglu S."/>
            <person name="Isik K."/>
        </authorList>
    </citation>
    <scope>NUCLEOTIDE SEQUENCE [LARGE SCALE GENOMIC DNA]</scope>
    <source>
        <strain evidence="3 4">DSM 43926</strain>
    </source>
</reference>
<dbReference type="InterPro" id="IPR049945">
    <property type="entry name" value="AAA_22"/>
</dbReference>
<dbReference type="GO" id="GO:0003677">
    <property type="term" value="F:DNA binding"/>
    <property type="evidence" value="ECO:0007669"/>
    <property type="project" value="InterPro"/>
</dbReference>
<dbReference type="GO" id="GO:0006355">
    <property type="term" value="P:regulation of DNA-templated transcription"/>
    <property type="evidence" value="ECO:0007669"/>
    <property type="project" value="InterPro"/>
</dbReference>
<dbReference type="SUPFAM" id="SSF52540">
    <property type="entry name" value="P-loop containing nucleoside triphosphate hydrolases"/>
    <property type="match status" value="1"/>
</dbReference>
<dbReference type="PANTHER" id="PTHR47691:SF3">
    <property type="entry name" value="HTH-TYPE TRANSCRIPTIONAL REGULATOR RV0890C-RELATED"/>
    <property type="match status" value="1"/>
</dbReference>
<dbReference type="Gene3D" id="3.40.50.300">
    <property type="entry name" value="P-loop containing nucleotide triphosphate hydrolases"/>
    <property type="match status" value="1"/>
</dbReference>
<dbReference type="PRINTS" id="PR00364">
    <property type="entry name" value="DISEASERSIST"/>
</dbReference>
<feature type="domain" description="HTH luxR-type" evidence="2">
    <location>
        <begin position="715"/>
        <end position="780"/>
    </location>
</feature>
<dbReference type="PROSITE" id="PS50043">
    <property type="entry name" value="HTH_LUXR_2"/>
    <property type="match status" value="1"/>
</dbReference>
<dbReference type="InterPro" id="IPR027417">
    <property type="entry name" value="P-loop_NTPase"/>
</dbReference>
<dbReference type="InterPro" id="IPR058852">
    <property type="entry name" value="HTH_77"/>
</dbReference>
<dbReference type="Gene3D" id="1.25.40.10">
    <property type="entry name" value="Tetratricopeptide repeat domain"/>
    <property type="match status" value="1"/>
</dbReference>
<evidence type="ECO:0000313" key="3">
    <source>
        <dbReference type="EMBL" id="TMR07039.1"/>
    </source>
</evidence>